<sequence length="1310" mass="147546">MQAVNNSHVQSTLLTLHDAITDSPVYRSSSLHFDEQLDLLEKWLDSLSKYMKQYAEKLNKFNLETNTLCKKVIPVGIDSIMIDPNFTGAVIKNFSDALQTSLAFKTKLVSDLEDNFIQPLQSFVKVQLKEFKDFKKQYEKCLERYESQLYKYVSQSKTKEASALREEAFRLYEARKAYVRMSGQHVVRLLHFRSLLEHFLVEKFTLATLYHLKDFEGGSDSWSRIESNLSSWKQWLLDDKDTCNYQLHHLQHNRNVLESDYLNIIRPPRDLDKYTSASHSNRHSLDYTSSLATISSQKWGYLFMRTTRNNWIRRWFFLYDGCFGSCYISNSRSKGMVAIGDRVSVLLCDVKPITDIDRRFCFEVVCAQQPSFVLQAETEEEMREWIGAFEKSKRLMLQNEQLDFNKTSDMADTAGAKPKATVLSEKDASHESEPEKPSIVLLSNVSENETLSQSTSLTPLFVREAAHSNTVTTQSIHVDSNPTQSPSTSTTTVTTVNGATSVANNSSWGIPWALVPSMFQSSSNDDIVGELPPTSSTTSISDAEGNQIVWPIRTDDAAVPKVDLVGYSTDLDTSNKELRQLFGGVGQQEVVLTAFVGLLKKKPKKTIEQIPELPMSPTTPNPSVDQLEQELNAQLPTTVKEPVSTFGYSYTGKGFITQETFWFYSCMMMNCVNTVAVRLTDIKAVRIIRDTSIANDGTNSNRALVIDLAHTVSEEPLVFIPLMDDVEVLREKLQFAIENAKSSKPAPLQTTYDVVHSLSASKLKGNNQVKTIIRSAAEPLPSASSSAASLPELSSATSKSTDTKKKSSAPRKFSAPVKPKSGALAAAMMAATVAGGSGFFEARKELQEEYQSILKSKKSKPVLNNVPVEDTITVADQGESVVTTNDEGDDVHAPPKDFKAPTGPVSCGCSNHLDKLESEVELPVSAKQLYYLLFDDDNPNYIDIWEKKTVENKSKNLTMTKWGKGIDGNYERTLKYIIPVNNAMVKLKEAEAIEKQVIEKKEDYLCYVVMTTTKTPQLPYADAFVPYLKYCITWVSQDRCKLACHTGVKFLKNILVKGIVSKAAMKGMSENLEIFVPIVQSEAKKQFQPKGAEVADTVSLKRAGTIKRQPSTTVNSEKDKKEGWYEQYVDPVIQTVHDTVDMLPFAVKVSVAAIAFIWLLYSWLFSSSRPIEKASSQHQVVSRAVYLKDIDEGLINVDIRSAFDGSDSFRLFLESKSRNNTIRYHWHSARHRQLAIDLLFSRERVAMLRHDALVLFQLVNEVDTQLLENEYINWLLDARLQCLMPGADYDALYCEDVQRQLTKFPVRYIK</sequence>
<dbReference type="GO" id="GO:0046872">
    <property type="term" value="F:metal ion binding"/>
    <property type="evidence" value="ECO:0007669"/>
    <property type="project" value="UniProtKB-KW"/>
</dbReference>
<accession>A0A1X0RG64</accession>
<dbReference type="SUPFAM" id="SSF103657">
    <property type="entry name" value="BAR/IMD domain-like"/>
    <property type="match status" value="1"/>
</dbReference>
<dbReference type="InterPro" id="IPR027267">
    <property type="entry name" value="AH/BAR_dom_sf"/>
</dbReference>
<dbReference type="Proteomes" id="UP000242414">
    <property type="component" value="Unassembled WGS sequence"/>
</dbReference>
<organism evidence="10">
    <name type="scientific">Rhizopus microsporus var. microsporus</name>
    <dbReference type="NCBI Taxonomy" id="86635"/>
    <lineage>
        <taxon>Eukaryota</taxon>
        <taxon>Fungi</taxon>
        <taxon>Fungi incertae sedis</taxon>
        <taxon>Mucoromycota</taxon>
        <taxon>Mucoromycotina</taxon>
        <taxon>Mucoromycetes</taxon>
        <taxon>Mucorales</taxon>
        <taxon>Mucorineae</taxon>
        <taxon>Rhizopodaceae</taxon>
        <taxon>Rhizopus</taxon>
    </lineage>
</organism>
<dbReference type="OrthoDB" id="10070851at2759"/>
<dbReference type="InterPro" id="IPR045258">
    <property type="entry name" value="ACAP1/2/3-like"/>
</dbReference>
<evidence type="ECO:0000256" key="3">
    <source>
        <dbReference type="ARBA" id="ARBA00022723"/>
    </source>
</evidence>
<keyword evidence="5" id="KW-1133">Transmembrane helix</keyword>
<dbReference type="VEuPathDB" id="FungiDB:BCV72DRAFT_301313"/>
<dbReference type="InterPro" id="IPR011993">
    <property type="entry name" value="PH-like_dom_sf"/>
</dbReference>
<dbReference type="Gene3D" id="1.20.1270.60">
    <property type="entry name" value="Arfaptin homology (AH) domain/BAR domain"/>
    <property type="match status" value="1"/>
</dbReference>
<dbReference type="Pfam" id="PF16746">
    <property type="entry name" value="BAR_3"/>
    <property type="match status" value="1"/>
</dbReference>
<feature type="region of interest" description="Disordered" evidence="7">
    <location>
        <begin position="781"/>
        <end position="818"/>
    </location>
</feature>
<dbReference type="PANTHER" id="PTHR23180:SF160">
    <property type="entry name" value="ADP-RIBOSYLATION FACTOR GTPASE-ACTIVATING PROTEIN EFFECTOR PROTEIN 1"/>
    <property type="match status" value="1"/>
</dbReference>
<protein>
    <submittedName>
        <fullName evidence="10">Uncharacterized protein</fullName>
    </submittedName>
</protein>
<feature type="compositionally biased region" description="Basic and acidic residues" evidence="7">
    <location>
        <begin position="890"/>
        <end position="899"/>
    </location>
</feature>
<evidence type="ECO:0000256" key="6">
    <source>
        <dbReference type="ARBA" id="ARBA00023136"/>
    </source>
</evidence>
<keyword evidence="3" id="KW-0479">Metal-binding</keyword>
<dbReference type="PANTHER" id="PTHR23180">
    <property type="entry name" value="CENTAURIN/ARF"/>
    <property type="match status" value="1"/>
</dbReference>
<gene>
    <name evidence="10" type="ORF">BCV72DRAFT_301313</name>
</gene>
<feature type="region of interest" description="Disordered" evidence="7">
    <location>
        <begin position="407"/>
        <end position="437"/>
    </location>
</feature>
<dbReference type="Gene3D" id="2.30.29.30">
    <property type="entry name" value="Pleckstrin-homology domain (PH domain)/Phosphotyrosine-binding domain (PTB)"/>
    <property type="match status" value="1"/>
</dbReference>
<dbReference type="InterPro" id="IPR004148">
    <property type="entry name" value="BAR_dom"/>
</dbReference>
<dbReference type="SUPFAM" id="SSF50729">
    <property type="entry name" value="PH domain-like"/>
    <property type="match status" value="1"/>
</dbReference>
<dbReference type="InterPro" id="IPR031968">
    <property type="entry name" value="VASt"/>
</dbReference>
<dbReference type="SMART" id="SM00233">
    <property type="entry name" value="PH"/>
    <property type="match status" value="1"/>
</dbReference>
<dbReference type="PROSITE" id="PS50003">
    <property type="entry name" value="PH_DOMAIN"/>
    <property type="match status" value="1"/>
</dbReference>
<keyword evidence="2" id="KW-0812">Transmembrane</keyword>
<evidence type="ECO:0000313" key="10">
    <source>
        <dbReference type="EMBL" id="ORE10996.1"/>
    </source>
</evidence>
<feature type="domain" description="VASt" evidence="9">
    <location>
        <begin position="912"/>
        <end position="1091"/>
    </location>
</feature>
<dbReference type="Pfam" id="PF16016">
    <property type="entry name" value="VASt"/>
    <property type="match status" value="1"/>
</dbReference>
<name>A0A1X0RG64_RHIZD</name>
<reference evidence="10" key="1">
    <citation type="journal article" date="2016" name="Proc. Natl. Acad. Sci. U.S.A.">
        <title>Lipid metabolic changes in an early divergent fungus govern the establishment of a mutualistic symbiosis with endobacteria.</title>
        <authorList>
            <person name="Lastovetsky O.A."/>
            <person name="Gaspar M.L."/>
            <person name="Mondo S.J."/>
            <person name="LaButti K.M."/>
            <person name="Sandor L."/>
            <person name="Grigoriev I.V."/>
            <person name="Henry S.A."/>
            <person name="Pawlowska T.E."/>
        </authorList>
    </citation>
    <scope>NUCLEOTIDE SEQUENCE [LARGE SCALE GENOMIC DNA]</scope>
    <source>
        <strain evidence="10">ATCC 52814</strain>
    </source>
</reference>
<dbReference type="PROSITE" id="PS51778">
    <property type="entry name" value="VAST"/>
    <property type="match status" value="1"/>
</dbReference>
<feature type="compositionally biased region" description="Low complexity" evidence="7">
    <location>
        <begin position="781"/>
        <end position="800"/>
    </location>
</feature>
<dbReference type="Pfam" id="PF00169">
    <property type="entry name" value="PH"/>
    <property type="match status" value="1"/>
</dbReference>
<feature type="compositionally biased region" description="Basic and acidic residues" evidence="7">
    <location>
        <begin position="424"/>
        <end position="436"/>
    </location>
</feature>
<keyword evidence="4" id="KW-0862">Zinc</keyword>
<comment type="subcellular location">
    <subcellularLocation>
        <location evidence="1">Membrane</location>
    </subcellularLocation>
</comment>
<evidence type="ECO:0000259" key="9">
    <source>
        <dbReference type="PROSITE" id="PS51778"/>
    </source>
</evidence>
<keyword evidence="6" id="KW-0472">Membrane</keyword>
<feature type="compositionally biased region" description="Low complexity" evidence="7">
    <location>
        <begin position="480"/>
        <end position="493"/>
    </location>
</feature>
<dbReference type="GO" id="GO:0005737">
    <property type="term" value="C:cytoplasm"/>
    <property type="evidence" value="ECO:0007669"/>
    <property type="project" value="InterPro"/>
</dbReference>
<dbReference type="EMBL" id="KV921860">
    <property type="protein sequence ID" value="ORE10996.1"/>
    <property type="molecule type" value="Genomic_DNA"/>
</dbReference>
<evidence type="ECO:0000256" key="1">
    <source>
        <dbReference type="ARBA" id="ARBA00004370"/>
    </source>
</evidence>
<evidence type="ECO:0000256" key="7">
    <source>
        <dbReference type="SAM" id="MobiDB-lite"/>
    </source>
</evidence>
<evidence type="ECO:0000256" key="5">
    <source>
        <dbReference type="ARBA" id="ARBA00022989"/>
    </source>
</evidence>
<evidence type="ECO:0000256" key="2">
    <source>
        <dbReference type="ARBA" id="ARBA00022692"/>
    </source>
</evidence>
<dbReference type="InterPro" id="IPR001849">
    <property type="entry name" value="PH_domain"/>
</dbReference>
<evidence type="ECO:0000256" key="4">
    <source>
        <dbReference type="ARBA" id="ARBA00022833"/>
    </source>
</evidence>
<dbReference type="InterPro" id="IPR042067">
    <property type="entry name" value="Sip3_PH"/>
</dbReference>
<feature type="region of interest" description="Disordered" evidence="7">
    <location>
        <begin position="884"/>
        <end position="903"/>
    </location>
</feature>
<dbReference type="GO" id="GO:0016020">
    <property type="term" value="C:membrane"/>
    <property type="evidence" value="ECO:0007669"/>
    <property type="project" value="UniProtKB-SubCell"/>
</dbReference>
<proteinExistence type="predicted"/>
<dbReference type="CDD" id="cd13280">
    <property type="entry name" value="PH_SIP3"/>
    <property type="match status" value="1"/>
</dbReference>
<feature type="domain" description="PH" evidence="8">
    <location>
        <begin position="295"/>
        <end position="394"/>
    </location>
</feature>
<feature type="region of interest" description="Disordered" evidence="7">
    <location>
        <begin position="473"/>
        <end position="493"/>
    </location>
</feature>
<evidence type="ECO:0000259" key="8">
    <source>
        <dbReference type="PROSITE" id="PS50003"/>
    </source>
</evidence>
<dbReference type="GO" id="GO:0005096">
    <property type="term" value="F:GTPase activator activity"/>
    <property type="evidence" value="ECO:0007669"/>
    <property type="project" value="InterPro"/>
</dbReference>